<reference evidence="6" key="1">
    <citation type="submission" date="2018-02" db="EMBL/GenBank/DDBJ databases">
        <authorList>
            <person name="Kim S.-K."/>
            <person name="Jung H.-I."/>
            <person name="Lee S.-W."/>
        </authorList>
    </citation>
    <scope>NUCLEOTIDE SEQUENCE</scope>
    <source>
        <strain evidence="6">SK3146</strain>
    </source>
</reference>
<dbReference type="PRINTS" id="PR00368">
    <property type="entry name" value="FADPNR"/>
</dbReference>
<keyword evidence="7" id="KW-1185">Reference proteome</keyword>
<dbReference type="RefSeq" id="WP_249863155.1">
    <property type="nucleotide sequence ID" value="NZ_CP027059.1"/>
</dbReference>
<gene>
    <name evidence="6" type="primary">trxB_1</name>
    <name evidence="6" type="ORF">SK3146_00032</name>
</gene>
<dbReference type="Pfam" id="PF07992">
    <property type="entry name" value="Pyr_redox_2"/>
    <property type="match status" value="1"/>
</dbReference>
<dbReference type="Proteomes" id="UP001057134">
    <property type="component" value="Chromosome"/>
</dbReference>
<evidence type="ECO:0000313" key="6">
    <source>
        <dbReference type="EMBL" id="UQZ80876.1"/>
    </source>
</evidence>
<dbReference type="Gene3D" id="3.50.50.60">
    <property type="entry name" value="FAD/NAD(P)-binding domain"/>
    <property type="match status" value="2"/>
</dbReference>
<comment type="subunit">
    <text evidence="2">Homodimer.</text>
</comment>
<accession>A0ABY4RFT5</accession>
<proteinExistence type="predicted"/>
<name>A0ABY4RFT5_9BACL</name>
<dbReference type="PANTHER" id="PTHR48105">
    <property type="entry name" value="THIOREDOXIN REDUCTASE 1-RELATED-RELATED"/>
    <property type="match status" value="1"/>
</dbReference>
<dbReference type="PRINTS" id="PR00469">
    <property type="entry name" value="PNDRDTASEII"/>
</dbReference>
<evidence type="ECO:0000256" key="3">
    <source>
        <dbReference type="ARBA" id="ARBA00022630"/>
    </source>
</evidence>
<evidence type="ECO:0000313" key="7">
    <source>
        <dbReference type="Proteomes" id="UP001057134"/>
    </source>
</evidence>
<evidence type="ECO:0000256" key="4">
    <source>
        <dbReference type="ARBA" id="ARBA00023002"/>
    </source>
</evidence>
<dbReference type="InterPro" id="IPR023753">
    <property type="entry name" value="FAD/NAD-binding_dom"/>
</dbReference>
<keyword evidence="3" id="KW-0285">Flavoprotein</keyword>
<feature type="domain" description="FAD/NAD(P)-binding" evidence="5">
    <location>
        <begin position="4"/>
        <end position="283"/>
    </location>
</feature>
<evidence type="ECO:0000256" key="1">
    <source>
        <dbReference type="ARBA" id="ARBA00001974"/>
    </source>
</evidence>
<evidence type="ECO:0000256" key="2">
    <source>
        <dbReference type="ARBA" id="ARBA00011738"/>
    </source>
</evidence>
<keyword evidence="4 6" id="KW-0560">Oxidoreductase</keyword>
<sequence length="301" mass="32642">MLLDCVIVGGGPAGLNAALVLGRARRNVLLFDNNKPRNAVTHESHGFLTRDGVKPEQFRRIAHEEIMKYPSVRMKQATVTDIRHHGGGFEITAQSGERAAARKLILATGLREEFPPIAGFTQFYGRSLFNCPYCDGWELRDRPLVVVSEGANLFHSAMLIYNWSRNLLLCTNGRAVLSFDQKQALERKGLLVIEQPIAAFEGTDGQLEKVRFQDGSAVARAGGFVTPHWIQAAPFGARLGCATSELGGFVTDAFGRTNVKGVYAAGDTSVVAPSQLVIAAAEGSRAAIGVNGDLSFEEYTY</sequence>
<evidence type="ECO:0000259" key="5">
    <source>
        <dbReference type="Pfam" id="PF07992"/>
    </source>
</evidence>
<comment type="cofactor">
    <cofactor evidence="1">
        <name>FAD</name>
        <dbReference type="ChEBI" id="CHEBI:57692"/>
    </cofactor>
</comment>
<organism evidence="6 7">
    <name type="scientific">Paenibacillus konkukensis</name>
    <dbReference type="NCBI Taxonomy" id="2020716"/>
    <lineage>
        <taxon>Bacteria</taxon>
        <taxon>Bacillati</taxon>
        <taxon>Bacillota</taxon>
        <taxon>Bacilli</taxon>
        <taxon>Bacillales</taxon>
        <taxon>Paenibacillaceae</taxon>
        <taxon>Paenibacillus</taxon>
    </lineage>
</organism>
<dbReference type="InterPro" id="IPR036188">
    <property type="entry name" value="FAD/NAD-bd_sf"/>
</dbReference>
<dbReference type="InterPro" id="IPR050097">
    <property type="entry name" value="Ferredoxin-NADP_redctase_2"/>
</dbReference>
<dbReference type="GO" id="GO:0004791">
    <property type="term" value="F:thioredoxin-disulfide reductase (NADPH) activity"/>
    <property type="evidence" value="ECO:0007669"/>
    <property type="project" value="UniProtKB-EC"/>
</dbReference>
<dbReference type="EC" id="1.8.1.9" evidence="6"/>
<protein>
    <submittedName>
        <fullName evidence="6">Thioredoxin reductase</fullName>
        <ecNumber evidence="6">1.8.1.9</ecNumber>
    </submittedName>
</protein>
<dbReference type="EMBL" id="CP027059">
    <property type="protein sequence ID" value="UQZ80876.1"/>
    <property type="molecule type" value="Genomic_DNA"/>
</dbReference>
<dbReference type="SUPFAM" id="SSF51905">
    <property type="entry name" value="FAD/NAD(P)-binding domain"/>
    <property type="match status" value="1"/>
</dbReference>
<reference evidence="6" key="2">
    <citation type="journal article" date="2021" name="J Anim Sci Technol">
        <title>Complete genome sequence of Paenibacillus konkukensis sp. nov. SK3146 as a potential probiotic strain.</title>
        <authorList>
            <person name="Jung H.I."/>
            <person name="Park S."/>
            <person name="Niu K.M."/>
            <person name="Lee S.W."/>
            <person name="Kothari D."/>
            <person name="Yi K.J."/>
            <person name="Kim S.K."/>
        </authorList>
    </citation>
    <scope>NUCLEOTIDE SEQUENCE</scope>
    <source>
        <strain evidence="6">SK3146</strain>
    </source>
</reference>